<keyword evidence="2" id="KW-1185">Reference proteome</keyword>
<comment type="caution">
    <text evidence="1">The sequence shown here is derived from an EMBL/GenBank/DDBJ whole genome shotgun (WGS) entry which is preliminary data.</text>
</comment>
<name>A0A8H5N8U9_9HYPO</name>
<proteinExistence type="predicted"/>
<gene>
    <name evidence="1" type="ORF">FMEXI_549</name>
</gene>
<accession>A0A8H5N8U9</accession>
<protein>
    <submittedName>
        <fullName evidence="1">Uncharacterized protein</fullName>
    </submittedName>
</protein>
<organism evidence="1 2">
    <name type="scientific">Fusarium mexicanum</name>
    <dbReference type="NCBI Taxonomy" id="751941"/>
    <lineage>
        <taxon>Eukaryota</taxon>
        <taxon>Fungi</taxon>
        <taxon>Dikarya</taxon>
        <taxon>Ascomycota</taxon>
        <taxon>Pezizomycotina</taxon>
        <taxon>Sordariomycetes</taxon>
        <taxon>Hypocreomycetidae</taxon>
        <taxon>Hypocreales</taxon>
        <taxon>Nectriaceae</taxon>
        <taxon>Fusarium</taxon>
        <taxon>Fusarium fujikuroi species complex</taxon>
    </lineage>
</organism>
<sequence length="154" mass="16421">MPRVAWSSANHTGAAGIPAVMFFAINTELDLSRSLASISGKQSIMSSMTSSSRILGVSERGAGNASGSKPVILETERLFEGVDDAEGEGEASREFGSCLYKYIATGILGASTDMEADAGTIKAQQQEQTTTQRDSLPWHLEEGDLKGHDETYMI</sequence>
<dbReference type="EMBL" id="JAAOAM010000015">
    <property type="protein sequence ID" value="KAF5557811.1"/>
    <property type="molecule type" value="Genomic_DNA"/>
</dbReference>
<dbReference type="Proteomes" id="UP000522262">
    <property type="component" value="Unassembled WGS sequence"/>
</dbReference>
<reference evidence="1 2" key="1">
    <citation type="submission" date="2020-05" db="EMBL/GenBank/DDBJ databases">
        <title>Identification and distribution of gene clusters putatively required for synthesis of sphingolipid metabolism inhibitors in phylogenetically diverse species of the filamentous fungus Fusarium.</title>
        <authorList>
            <person name="Kim H.-S."/>
            <person name="Busman M."/>
            <person name="Brown D.W."/>
            <person name="Divon H."/>
            <person name="Uhlig S."/>
            <person name="Proctor R.H."/>
        </authorList>
    </citation>
    <scope>NUCLEOTIDE SEQUENCE [LARGE SCALE GENOMIC DNA]</scope>
    <source>
        <strain evidence="1 2">NRRL 53147</strain>
    </source>
</reference>
<dbReference type="AlphaFoldDB" id="A0A8H5N8U9"/>
<evidence type="ECO:0000313" key="2">
    <source>
        <dbReference type="Proteomes" id="UP000522262"/>
    </source>
</evidence>
<evidence type="ECO:0000313" key="1">
    <source>
        <dbReference type="EMBL" id="KAF5557811.1"/>
    </source>
</evidence>